<keyword evidence="5 6" id="KW-0413">Isomerase</keyword>
<dbReference type="InterPro" id="IPR001179">
    <property type="entry name" value="PPIase_FKBP_dom"/>
</dbReference>
<dbReference type="SUPFAM" id="SSF54534">
    <property type="entry name" value="FKBP-like"/>
    <property type="match status" value="1"/>
</dbReference>
<dbReference type="RefSeq" id="XP_024573269.1">
    <property type="nucleotide sequence ID" value="XM_024722165.1"/>
</dbReference>
<dbReference type="EMBL" id="CCYD01000252">
    <property type="protein sequence ID" value="CEG36900.1"/>
    <property type="molecule type" value="Genomic_DNA"/>
</dbReference>
<dbReference type="InterPro" id="IPR001202">
    <property type="entry name" value="WW_dom"/>
</dbReference>
<evidence type="ECO:0000256" key="5">
    <source>
        <dbReference type="ARBA" id="ARBA00023235"/>
    </source>
</evidence>
<accession>A0A0P1A9A5</accession>
<dbReference type="GO" id="GO:0005509">
    <property type="term" value="F:calcium ion binding"/>
    <property type="evidence" value="ECO:0007669"/>
    <property type="project" value="InterPro"/>
</dbReference>
<keyword evidence="3" id="KW-0106">Calcium</keyword>
<keyword evidence="4 6" id="KW-0697">Rotamase</keyword>
<reference evidence="11" key="1">
    <citation type="submission" date="2014-09" db="EMBL/GenBank/DDBJ databases">
        <authorList>
            <person name="Sharma Rahul"/>
            <person name="Thines Marco"/>
        </authorList>
    </citation>
    <scope>NUCLEOTIDE SEQUENCE [LARGE SCALE GENOMIC DNA]</scope>
</reference>
<dbReference type="InterPro" id="IPR011992">
    <property type="entry name" value="EF-hand-dom_pair"/>
</dbReference>
<evidence type="ECO:0000259" key="7">
    <source>
        <dbReference type="PROSITE" id="PS50020"/>
    </source>
</evidence>
<evidence type="ECO:0000256" key="2">
    <source>
        <dbReference type="ARBA" id="ARBA00013194"/>
    </source>
</evidence>
<dbReference type="CDD" id="cd00201">
    <property type="entry name" value="WW"/>
    <property type="match status" value="1"/>
</dbReference>
<dbReference type="OMA" id="YARVHYV"/>
<dbReference type="PROSITE" id="PS50059">
    <property type="entry name" value="FKBP_PPIASE"/>
    <property type="match status" value="1"/>
</dbReference>
<dbReference type="Gene3D" id="1.10.238.10">
    <property type="entry name" value="EF-hand"/>
    <property type="match status" value="2"/>
</dbReference>
<feature type="domain" description="EF-hand" evidence="9">
    <location>
        <begin position="119"/>
        <end position="154"/>
    </location>
</feature>
<dbReference type="InterPro" id="IPR036020">
    <property type="entry name" value="WW_dom_sf"/>
</dbReference>
<dbReference type="EC" id="5.2.1.8" evidence="2 6"/>
<dbReference type="PROSITE" id="PS50222">
    <property type="entry name" value="EF_HAND_2"/>
    <property type="match status" value="4"/>
</dbReference>
<dbReference type="SUPFAM" id="SSF47473">
    <property type="entry name" value="EF-hand"/>
    <property type="match status" value="1"/>
</dbReference>
<feature type="domain" description="EF-hand" evidence="9">
    <location>
        <begin position="242"/>
        <end position="277"/>
    </location>
</feature>
<dbReference type="OrthoDB" id="26525at2759"/>
<dbReference type="GeneID" id="36399206"/>
<organism evidence="10 11">
    <name type="scientific">Plasmopara halstedii</name>
    <name type="common">Downy mildew of sunflower</name>
    <dbReference type="NCBI Taxonomy" id="4781"/>
    <lineage>
        <taxon>Eukaryota</taxon>
        <taxon>Sar</taxon>
        <taxon>Stramenopiles</taxon>
        <taxon>Oomycota</taxon>
        <taxon>Peronosporomycetes</taxon>
        <taxon>Peronosporales</taxon>
        <taxon>Peronosporaceae</taxon>
        <taxon>Plasmopara</taxon>
    </lineage>
</organism>
<evidence type="ECO:0000256" key="3">
    <source>
        <dbReference type="ARBA" id="ARBA00022837"/>
    </source>
</evidence>
<dbReference type="SMART" id="SM00054">
    <property type="entry name" value="EFh"/>
    <property type="match status" value="4"/>
</dbReference>
<dbReference type="InterPro" id="IPR050689">
    <property type="entry name" value="FKBP-type_PPIase"/>
</dbReference>
<feature type="domain" description="PPIase FKBP-type" evidence="8">
    <location>
        <begin position="391"/>
        <end position="481"/>
    </location>
</feature>
<dbReference type="Gene3D" id="3.10.50.40">
    <property type="match status" value="1"/>
</dbReference>
<dbReference type="PANTHER" id="PTHR10516:SF443">
    <property type="entry name" value="FK506-BINDING PROTEIN 59-RELATED"/>
    <property type="match status" value="1"/>
</dbReference>
<proteinExistence type="predicted"/>
<feature type="domain" description="EF-hand" evidence="9">
    <location>
        <begin position="155"/>
        <end position="190"/>
    </location>
</feature>
<evidence type="ECO:0000256" key="1">
    <source>
        <dbReference type="ARBA" id="ARBA00000971"/>
    </source>
</evidence>
<evidence type="ECO:0000256" key="4">
    <source>
        <dbReference type="ARBA" id="ARBA00023110"/>
    </source>
</evidence>
<dbReference type="PROSITE" id="PS50020">
    <property type="entry name" value="WW_DOMAIN_2"/>
    <property type="match status" value="1"/>
</dbReference>
<dbReference type="PANTHER" id="PTHR10516">
    <property type="entry name" value="PEPTIDYL-PROLYL CIS-TRANS ISOMERASE"/>
    <property type="match status" value="1"/>
</dbReference>
<sequence length="501" mass="56273">MEEMTSVSQDAREHDAAACLQRMVRCRQARKRLHHLVTFVFEKYYDADSGQEYYLDKRTGETTWEKPRSLYNGQDIEVTAIYQSHDEVSSTLLEEVKDTSEQDIIEGTQGDDARGFTTQELAIAREQFAHYDTDSSASLSASELHQLLTHLGEELTLANVRDLMKAVGTDQSGEVTFDAFLHMLRTQHDKNPYSVSLELALLFGPKELAQLKQQFQILDSDGSGSIDEMELQQIIKKFGRQSIDFDVSAMLREVDKDKSGKIEFNEFLYIVASMTRSDASDSKSSFAALLDLGITQGILKGLDDVVHASRQKFYDWLNADQIAEQKRRDDQRERQKRRELSKQQQLATDRAIYAKHQAEVAAIERARLAPVEGLKILVDFQGDGCNFPLVGQFARVHYVATFLDTGKVFESTRKRCGSALELCVGVGHLILGFDLALQRMSVGETAQVTIGPALAYGVKGQPPCIPPNAALVFRIELISIKEKLVTTNVTPLTPVQRIRKI</sequence>
<name>A0A0P1A9A5_PLAHL</name>
<evidence type="ECO:0000259" key="8">
    <source>
        <dbReference type="PROSITE" id="PS50059"/>
    </source>
</evidence>
<dbReference type="STRING" id="4781.A0A0P1A9A5"/>
<evidence type="ECO:0000313" key="11">
    <source>
        <dbReference type="Proteomes" id="UP000054928"/>
    </source>
</evidence>
<dbReference type="InterPro" id="IPR018247">
    <property type="entry name" value="EF_Hand_1_Ca_BS"/>
</dbReference>
<protein>
    <recommendedName>
        <fullName evidence="2 6">peptidylprolyl isomerase</fullName>
        <ecNumber evidence="2 6">5.2.1.8</ecNumber>
    </recommendedName>
</protein>
<dbReference type="CDD" id="cd00051">
    <property type="entry name" value="EFh"/>
    <property type="match status" value="1"/>
</dbReference>
<dbReference type="Pfam" id="PF00397">
    <property type="entry name" value="WW"/>
    <property type="match status" value="1"/>
</dbReference>
<dbReference type="GO" id="GO:0005783">
    <property type="term" value="C:endoplasmic reticulum"/>
    <property type="evidence" value="ECO:0007669"/>
    <property type="project" value="UniProtKB-ARBA"/>
</dbReference>
<dbReference type="Gene3D" id="2.20.70.10">
    <property type="match status" value="1"/>
</dbReference>
<feature type="domain" description="EF-hand" evidence="9">
    <location>
        <begin position="206"/>
        <end position="241"/>
    </location>
</feature>
<dbReference type="InterPro" id="IPR046357">
    <property type="entry name" value="PPIase_dom_sf"/>
</dbReference>
<feature type="domain" description="WW" evidence="7">
    <location>
        <begin position="41"/>
        <end position="69"/>
    </location>
</feature>
<evidence type="ECO:0000259" key="9">
    <source>
        <dbReference type="PROSITE" id="PS50222"/>
    </source>
</evidence>
<dbReference type="Proteomes" id="UP000054928">
    <property type="component" value="Unassembled WGS sequence"/>
</dbReference>
<evidence type="ECO:0000313" key="10">
    <source>
        <dbReference type="EMBL" id="CEG36900.1"/>
    </source>
</evidence>
<keyword evidence="11" id="KW-1185">Reference proteome</keyword>
<dbReference type="Pfam" id="PF00254">
    <property type="entry name" value="FKBP_C"/>
    <property type="match status" value="1"/>
</dbReference>
<comment type="catalytic activity">
    <reaction evidence="1 6">
        <text>[protein]-peptidylproline (omega=180) = [protein]-peptidylproline (omega=0)</text>
        <dbReference type="Rhea" id="RHEA:16237"/>
        <dbReference type="Rhea" id="RHEA-COMP:10747"/>
        <dbReference type="Rhea" id="RHEA-COMP:10748"/>
        <dbReference type="ChEBI" id="CHEBI:83833"/>
        <dbReference type="ChEBI" id="CHEBI:83834"/>
        <dbReference type="EC" id="5.2.1.8"/>
    </reaction>
</comment>
<dbReference type="GO" id="GO:0003755">
    <property type="term" value="F:peptidyl-prolyl cis-trans isomerase activity"/>
    <property type="evidence" value="ECO:0007669"/>
    <property type="project" value="UniProtKB-KW"/>
</dbReference>
<dbReference type="InterPro" id="IPR002048">
    <property type="entry name" value="EF_hand_dom"/>
</dbReference>
<dbReference type="PROSITE" id="PS00018">
    <property type="entry name" value="EF_HAND_1"/>
    <property type="match status" value="2"/>
</dbReference>
<dbReference type="SMART" id="SM00456">
    <property type="entry name" value="WW"/>
    <property type="match status" value="1"/>
</dbReference>
<evidence type="ECO:0000256" key="6">
    <source>
        <dbReference type="PROSITE-ProRule" id="PRU00277"/>
    </source>
</evidence>
<dbReference type="AlphaFoldDB" id="A0A0P1A9A5"/>
<dbReference type="SUPFAM" id="SSF51045">
    <property type="entry name" value="WW domain"/>
    <property type="match status" value="1"/>
</dbReference>
<dbReference type="Pfam" id="PF13499">
    <property type="entry name" value="EF-hand_7"/>
    <property type="match status" value="2"/>
</dbReference>